<protein>
    <submittedName>
        <fullName evidence="2">Uncharacterized protein</fullName>
    </submittedName>
</protein>
<evidence type="ECO:0000256" key="1">
    <source>
        <dbReference type="SAM" id="MobiDB-lite"/>
    </source>
</evidence>
<dbReference type="AlphaFoldDB" id="A0AAW0NAW9"/>
<keyword evidence="3" id="KW-1185">Reference proteome</keyword>
<evidence type="ECO:0000313" key="3">
    <source>
        <dbReference type="Proteomes" id="UP001460270"/>
    </source>
</evidence>
<evidence type="ECO:0000313" key="2">
    <source>
        <dbReference type="EMBL" id="KAK7893092.1"/>
    </source>
</evidence>
<name>A0AAW0NAW9_9GOBI</name>
<dbReference type="EMBL" id="JBBPFD010000016">
    <property type="protein sequence ID" value="KAK7893092.1"/>
    <property type="molecule type" value="Genomic_DNA"/>
</dbReference>
<organism evidence="2 3">
    <name type="scientific">Mugilogobius chulae</name>
    <name type="common">yellowstripe goby</name>
    <dbReference type="NCBI Taxonomy" id="88201"/>
    <lineage>
        <taxon>Eukaryota</taxon>
        <taxon>Metazoa</taxon>
        <taxon>Chordata</taxon>
        <taxon>Craniata</taxon>
        <taxon>Vertebrata</taxon>
        <taxon>Euteleostomi</taxon>
        <taxon>Actinopterygii</taxon>
        <taxon>Neopterygii</taxon>
        <taxon>Teleostei</taxon>
        <taxon>Neoteleostei</taxon>
        <taxon>Acanthomorphata</taxon>
        <taxon>Gobiaria</taxon>
        <taxon>Gobiiformes</taxon>
        <taxon>Gobioidei</taxon>
        <taxon>Gobiidae</taxon>
        <taxon>Gobionellinae</taxon>
        <taxon>Mugilogobius</taxon>
    </lineage>
</organism>
<feature type="region of interest" description="Disordered" evidence="1">
    <location>
        <begin position="50"/>
        <end position="72"/>
    </location>
</feature>
<sequence>MVSEKSDQQTKSDLDRLTALFCHPVEKMRQCTSDSRRTRYPGPPEHCLQSEKVLHSPSGNRTPVSRVTGGDTHHYTNEEMFMLSCRTSFITIPVNIQRR</sequence>
<dbReference type="Proteomes" id="UP001460270">
    <property type="component" value="Unassembled WGS sequence"/>
</dbReference>
<reference evidence="3" key="1">
    <citation type="submission" date="2024-04" db="EMBL/GenBank/DDBJ databases">
        <title>Salinicola lusitanus LLJ914,a marine bacterium isolated from the Okinawa Trough.</title>
        <authorList>
            <person name="Li J."/>
        </authorList>
    </citation>
    <scope>NUCLEOTIDE SEQUENCE [LARGE SCALE GENOMIC DNA]</scope>
</reference>
<comment type="caution">
    <text evidence="2">The sequence shown here is derived from an EMBL/GenBank/DDBJ whole genome shotgun (WGS) entry which is preliminary data.</text>
</comment>
<accession>A0AAW0NAW9</accession>
<gene>
    <name evidence="2" type="ORF">WMY93_022244</name>
</gene>
<proteinExistence type="predicted"/>